<evidence type="ECO:0000256" key="13">
    <source>
        <dbReference type="ARBA" id="ARBA00023122"/>
    </source>
</evidence>
<dbReference type="InterPro" id="IPR046342">
    <property type="entry name" value="CBS_dom_sf"/>
</dbReference>
<feature type="transmembrane region" description="Helical" evidence="15">
    <location>
        <begin position="147"/>
        <end position="173"/>
    </location>
</feature>
<evidence type="ECO:0000256" key="15">
    <source>
        <dbReference type="SAM" id="Phobius"/>
    </source>
</evidence>
<evidence type="ECO:0000256" key="11">
    <source>
        <dbReference type="ARBA" id="ARBA00022989"/>
    </source>
</evidence>
<dbReference type="InterPro" id="IPR008915">
    <property type="entry name" value="Peptidase_M50"/>
</dbReference>
<evidence type="ECO:0000256" key="4">
    <source>
        <dbReference type="ARBA" id="ARBA00022475"/>
    </source>
</evidence>
<organism evidence="17 18">
    <name type="scientific">Cyanobium gracile UHCC 0139</name>
    <dbReference type="NCBI Taxonomy" id="3110308"/>
    <lineage>
        <taxon>Bacteria</taxon>
        <taxon>Bacillati</taxon>
        <taxon>Cyanobacteriota</taxon>
        <taxon>Cyanophyceae</taxon>
        <taxon>Synechococcales</taxon>
        <taxon>Prochlorococcaceae</taxon>
        <taxon>Cyanobium</taxon>
    </lineage>
</organism>
<evidence type="ECO:0000256" key="3">
    <source>
        <dbReference type="ARBA" id="ARBA00007931"/>
    </source>
</evidence>
<evidence type="ECO:0000259" key="16">
    <source>
        <dbReference type="Pfam" id="PF02163"/>
    </source>
</evidence>
<evidence type="ECO:0000256" key="5">
    <source>
        <dbReference type="ARBA" id="ARBA00022670"/>
    </source>
</evidence>
<sequence length="435" mass="46293">MGEGWQLLTIRGIPLRIHPSWFVILLLATLAFQQQYALSLGGQLAPAALWAVALVTALALFVSVLLHELGHSLVALRQGVKVKSITLFLLGGVASVERECSTARGALMVAAAGPAVSLVLGFGLLASTHTASHVAPVLGQMVERLGALNLILGLFNLLPGLPLDGGLIVKALVWQFSGSQRRGVEVANACGRFLSLFAVGMGTVLLLRGGGIAGAWLILLGWFGLGAARNQKQMLVVQQALKDLKVRDVAQRRFRVLEADTTLRELSRLRLGAAPPIAEAGDGAPPPAERETNGPAEWLLVCDRGRWQGFIDDEPLQSLPVQCWDRERVGDHLQPLSSLPSIPESAPLWQAALQLDDGNHQRLLVLSPAGLPCGTVERPELGDAVLKKLGLRLPANLLTVARRENGYPLGMALGQVARGMVSSGEVSPLTDSVSR</sequence>
<evidence type="ECO:0000256" key="14">
    <source>
        <dbReference type="ARBA" id="ARBA00023136"/>
    </source>
</evidence>
<evidence type="ECO:0000256" key="10">
    <source>
        <dbReference type="ARBA" id="ARBA00022833"/>
    </source>
</evidence>
<comment type="subcellular location">
    <subcellularLocation>
        <location evidence="2">Cell membrane</location>
        <topology evidence="2">Multi-pass membrane protein</topology>
    </subcellularLocation>
</comment>
<feature type="transmembrane region" description="Helical" evidence="15">
    <location>
        <begin position="21"/>
        <end position="38"/>
    </location>
</feature>
<evidence type="ECO:0000256" key="7">
    <source>
        <dbReference type="ARBA" id="ARBA00022723"/>
    </source>
</evidence>
<keyword evidence="10" id="KW-0862">Zinc</keyword>
<evidence type="ECO:0000256" key="6">
    <source>
        <dbReference type="ARBA" id="ARBA00022692"/>
    </source>
</evidence>
<protein>
    <submittedName>
        <fullName evidence="17">Site-2 protease family protein</fullName>
    </submittedName>
</protein>
<evidence type="ECO:0000256" key="8">
    <source>
        <dbReference type="ARBA" id="ARBA00022737"/>
    </source>
</evidence>
<keyword evidence="12" id="KW-0482">Metalloprotease</keyword>
<feature type="transmembrane region" description="Helical" evidence="15">
    <location>
        <begin position="106"/>
        <end position="127"/>
    </location>
</feature>
<proteinExistence type="inferred from homology"/>
<keyword evidence="8" id="KW-0677">Repeat</keyword>
<dbReference type="Pfam" id="PF02163">
    <property type="entry name" value="Peptidase_M50"/>
    <property type="match status" value="2"/>
</dbReference>
<keyword evidence="9" id="KW-0378">Hydrolase</keyword>
<feature type="domain" description="Peptidase M50" evidence="16">
    <location>
        <begin position="56"/>
        <end position="127"/>
    </location>
</feature>
<dbReference type="SUPFAM" id="SSF54631">
    <property type="entry name" value="CBS-domain pair"/>
    <property type="match status" value="1"/>
</dbReference>
<keyword evidence="6 15" id="KW-0812">Transmembrane</keyword>
<keyword evidence="13" id="KW-0129">CBS domain</keyword>
<reference evidence="17 18" key="1">
    <citation type="submission" date="2023-12" db="EMBL/GenBank/DDBJ databases">
        <title>Baltic Sea Cyanobacteria.</title>
        <authorList>
            <person name="Delbaje E."/>
            <person name="Fewer D.P."/>
            <person name="Shishido T.K."/>
        </authorList>
    </citation>
    <scope>NUCLEOTIDE SEQUENCE [LARGE SCALE GENOMIC DNA]</scope>
    <source>
        <strain evidence="17 18">UHCC 0139</strain>
    </source>
</reference>
<evidence type="ECO:0000256" key="9">
    <source>
        <dbReference type="ARBA" id="ARBA00022801"/>
    </source>
</evidence>
<evidence type="ECO:0000256" key="1">
    <source>
        <dbReference type="ARBA" id="ARBA00001947"/>
    </source>
</evidence>
<evidence type="ECO:0000256" key="12">
    <source>
        <dbReference type="ARBA" id="ARBA00023049"/>
    </source>
</evidence>
<keyword evidence="14 15" id="KW-0472">Membrane</keyword>
<keyword evidence="4" id="KW-1003">Cell membrane</keyword>
<keyword evidence="7" id="KW-0479">Metal-binding</keyword>
<accession>A0ABU5RWB1</accession>
<name>A0ABU5RWB1_9CYAN</name>
<keyword evidence="11 15" id="KW-1133">Transmembrane helix</keyword>
<keyword evidence="5 17" id="KW-0645">Protease</keyword>
<feature type="transmembrane region" description="Helical" evidence="15">
    <location>
        <begin position="44"/>
        <end position="66"/>
    </location>
</feature>
<feature type="transmembrane region" description="Helical" evidence="15">
    <location>
        <begin position="193"/>
        <end position="225"/>
    </location>
</feature>
<comment type="caution">
    <text evidence="17">The sequence shown here is derived from an EMBL/GenBank/DDBJ whole genome shotgun (WGS) entry which is preliminary data.</text>
</comment>
<comment type="similarity">
    <text evidence="3">Belongs to the peptidase M50B family.</text>
</comment>
<dbReference type="GO" id="GO:0006508">
    <property type="term" value="P:proteolysis"/>
    <property type="evidence" value="ECO:0007669"/>
    <property type="project" value="UniProtKB-KW"/>
</dbReference>
<evidence type="ECO:0000313" key="17">
    <source>
        <dbReference type="EMBL" id="MEA5392008.1"/>
    </source>
</evidence>
<comment type="cofactor">
    <cofactor evidence="1">
        <name>Zn(2+)</name>
        <dbReference type="ChEBI" id="CHEBI:29105"/>
    </cofactor>
</comment>
<dbReference type="InterPro" id="IPR016483">
    <property type="entry name" value="UCP006404_Pept_M50_CBS"/>
</dbReference>
<dbReference type="PANTHER" id="PTHR39188">
    <property type="entry name" value="MEMBRANE-ASSOCIATED ZINC METALLOPROTEASE M50B"/>
    <property type="match status" value="1"/>
</dbReference>
<dbReference type="GO" id="GO:0008233">
    <property type="term" value="F:peptidase activity"/>
    <property type="evidence" value="ECO:0007669"/>
    <property type="project" value="UniProtKB-KW"/>
</dbReference>
<dbReference type="Proteomes" id="UP001304461">
    <property type="component" value="Unassembled WGS sequence"/>
</dbReference>
<dbReference type="CDD" id="cd06164">
    <property type="entry name" value="S2P-M50_SpoIVFB_CBS"/>
    <property type="match status" value="1"/>
</dbReference>
<feature type="domain" description="Peptidase M50" evidence="16">
    <location>
        <begin position="140"/>
        <end position="196"/>
    </location>
</feature>
<dbReference type="RefSeq" id="WP_323306057.1">
    <property type="nucleotide sequence ID" value="NZ_JAYGHX010000007.1"/>
</dbReference>
<gene>
    <name evidence="17" type="ORF">VB738_12145</name>
</gene>
<dbReference type="PIRSF" id="PIRSF006404">
    <property type="entry name" value="UCP006404_Pept_M50_CBS"/>
    <property type="match status" value="1"/>
</dbReference>
<evidence type="ECO:0000313" key="18">
    <source>
        <dbReference type="Proteomes" id="UP001304461"/>
    </source>
</evidence>
<keyword evidence="18" id="KW-1185">Reference proteome</keyword>
<evidence type="ECO:0000256" key="2">
    <source>
        <dbReference type="ARBA" id="ARBA00004651"/>
    </source>
</evidence>
<dbReference type="EMBL" id="JAYGHX010000007">
    <property type="protein sequence ID" value="MEA5392008.1"/>
    <property type="molecule type" value="Genomic_DNA"/>
</dbReference>
<dbReference type="PANTHER" id="PTHR39188:SF3">
    <property type="entry name" value="STAGE IV SPORULATION PROTEIN FB"/>
    <property type="match status" value="1"/>
</dbReference>